<dbReference type="EnsemblPlants" id="AVESA.00010b.r2.1AG0023780.1">
    <property type="protein sequence ID" value="AVESA.00010b.r2.1AG0023780.1.CDS.1"/>
    <property type="gene ID" value="AVESA.00010b.r2.1AG0023780"/>
</dbReference>
<keyword evidence="2" id="KW-1185">Reference proteome</keyword>
<accession>A0ACD5TBA1</accession>
<evidence type="ECO:0000313" key="2">
    <source>
        <dbReference type="Proteomes" id="UP001732700"/>
    </source>
</evidence>
<name>A0ACD5TBA1_AVESA</name>
<sequence>MASSHEEDEEEKQCLASFAKMAELVPTLPLETRCPPLPLRQHGGFWLPEATLRRGVPAVHAVFAPRPTDVLLASYPKSGTTWLKALAFATAHRAVHPPSAHDHPLRRRNPHDCVPFLEIGFAFADDDADAVAAKLEELPAPRVLATHLPFSFLPERLRVVYICRDPKDALVSFWLFIRKSSESLGVDMESFPLQEALELFCEGRCFGGPQWRHVVEYWEASRRRRGTGGAGEQQVLFLRYEEMLRDAVGSLKTMAEFMGCAFSREEEERGVVEAIVELCSMEKLKEVEANRNGRTGLGVRGDAFFRKGVAGDWSSHMTPEMGKMVDQVVEDELRVRGSAFCFAGDGEPAPAASSIHTDLPPSFCTPPT</sequence>
<protein>
    <submittedName>
        <fullName evidence="1">Uncharacterized protein</fullName>
    </submittedName>
</protein>
<proteinExistence type="predicted"/>
<evidence type="ECO:0000313" key="1">
    <source>
        <dbReference type="EnsemblPlants" id="AVESA.00010b.r2.1AG0023780.1.CDS.1"/>
    </source>
</evidence>
<organism evidence="1 2">
    <name type="scientific">Avena sativa</name>
    <name type="common">Oat</name>
    <dbReference type="NCBI Taxonomy" id="4498"/>
    <lineage>
        <taxon>Eukaryota</taxon>
        <taxon>Viridiplantae</taxon>
        <taxon>Streptophyta</taxon>
        <taxon>Embryophyta</taxon>
        <taxon>Tracheophyta</taxon>
        <taxon>Spermatophyta</taxon>
        <taxon>Magnoliopsida</taxon>
        <taxon>Liliopsida</taxon>
        <taxon>Poales</taxon>
        <taxon>Poaceae</taxon>
        <taxon>BOP clade</taxon>
        <taxon>Pooideae</taxon>
        <taxon>Poodae</taxon>
        <taxon>Poeae</taxon>
        <taxon>Poeae Chloroplast Group 1 (Aveneae type)</taxon>
        <taxon>Aveninae</taxon>
        <taxon>Avena</taxon>
    </lineage>
</organism>
<reference evidence="1" key="2">
    <citation type="submission" date="2025-09" db="UniProtKB">
        <authorList>
            <consortium name="EnsemblPlants"/>
        </authorList>
    </citation>
    <scope>IDENTIFICATION</scope>
</reference>
<reference evidence="1" key="1">
    <citation type="submission" date="2021-05" db="EMBL/GenBank/DDBJ databases">
        <authorList>
            <person name="Scholz U."/>
            <person name="Mascher M."/>
            <person name="Fiebig A."/>
        </authorList>
    </citation>
    <scope>NUCLEOTIDE SEQUENCE [LARGE SCALE GENOMIC DNA]</scope>
</reference>
<dbReference type="Proteomes" id="UP001732700">
    <property type="component" value="Chromosome 1A"/>
</dbReference>